<dbReference type="AlphaFoldDB" id="A0A0F9SPZ9"/>
<dbReference type="EMBL" id="LAZR01001786">
    <property type="protein sequence ID" value="KKN39046.1"/>
    <property type="molecule type" value="Genomic_DNA"/>
</dbReference>
<name>A0A0F9SPZ9_9ZZZZ</name>
<proteinExistence type="predicted"/>
<gene>
    <name evidence="1" type="ORF">LCGC14_0747360</name>
</gene>
<comment type="caution">
    <text evidence="1">The sequence shown here is derived from an EMBL/GenBank/DDBJ whole genome shotgun (WGS) entry which is preliminary data.</text>
</comment>
<sequence length="428" mass="44402">MSPPVAGDVTLTLDQDFLLNSGSTIARAAKKGPVPTFTRASDAGSFISTGVFALVGANDLPRFAHDPADSNAQLGLLIEEVRTNVCLQSDDLETTWVNPGSSTTITADAGTAATGNVTADDVKHTISTNSLQQLITATDNTVYTISAVVQQGDTGSHDWVKMAWLDHSDGDNGFEAWFDLSTGNVGTAQATGTGSYTASSVFMTDIGGGRYRIGATGQIVSGQTDARFEIINTTADAVDTAETTNSVYWSSLQAEIGTFASSIIPTTTASVTRAAETCSTTDVSWAADGVGTFVAEAVAVGQDSATLFSLNDGSTSDDINSYWLTTNGNMATRKTAGTDGDAQATAVNWAVGVSQKIAFAYATNDIALSVGGAAVITDSSADPPAKADITTFKIGGAATATLWWNETIKSIKYYNVRKADTFLVAETT</sequence>
<evidence type="ECO:0000313" key="1">
    <source>
        <dbReference type="EMBL" id="KKN39046.1"/>
    </source>
</evidence>
<organism evidence="1">
    <name type="scientific">marine sediment metagenome</name>
    <dbReference type="NCBI Taxonomy" id="412755"/>
    <lineage>
        <taxon>unclassified sequences</taxon>
        <taxon>metagenomes</taxon>
        <taxon>ecological metagenomes</taxon>
    </lineage>
</organism>
<accession>A0A0F9SPZ9</accession>
<reference evidence="1" key="1">
    <citation type="journal article" date="2015" name="Nature">
        <title>Complex archaea that bridge the gap between prokaryotes and eukaryotes.</title>
        <authorList>
            <person name="Spang A."/>
            <person name="Saw J.H."/>
            <person name="Jorgensen S.L."/>
            <person name="Zaremba-Niedzwiedzka K."/>
            <person name="Martijn J."/>
            <person name="Lind A.E."/>
            <person name="van Eijk R."/>
            <person name="Schleper C."/>
            <person name="Guy L."/>
            <person name="Ettema T.J."/>
        </authorList>
    </citation>
    <scope>NUCLEOTIDE SEQUENCE</scope>
</reference>
<protein>
    <submittedName>
        <fullName evidence="1">Uncharacterized protein</fullName>
    </submittedName>
</protein>